<gene>
    <name evidence="2" type="ORF">TNIN_188481</name>
</gene>
<organism evidence="2 3">
    <name type="scientific">Trichonephila inaurata madagascariensis</name>
    <dbReference type="NCBI Taxonomy" id="2747483"/>
    <lineage>
        <taxon>Eukaryota</taxon>
        <taxon>Metazoa</taxon>
        <taxon>Ecdysozoa</taxon>
        <taxon>Arthropoda</taxon>
        <taxon>Chelicerata</taxon>
        <taxon>Arachnida</taxon>
        <taxon>Araneae</taxon>
        <taxon>Araneomorphae</taxon>
        <taxon>Entelegynae</taxon>
        <taxon>Araneoidea</taxon>
        <taxon>Nephilidae</taxon>
        <taxon>Trichonephila</taxon>
        <taxon>Trichonephila inaurata</taxon>
    </lineage>
</organism>
<accession>A0A8X6Y516</accession>
<reference evidence="2" key="1">
    <citation type="submission" date="2020-08" db="EMBL/GenBank/DDBJ databases">
        <title>Multicomponent nature underlies the extraordinary mechanical properties of spider dragline silk.</title>
        <authorList>
            <person name="Kono N."/>
            <person name="Nakamura H."/>
            <person name="Mori M."/>
            <person name="Yoshida Y."/>
            <person name="Ohtoshi R."/>
            <person name="Malay A.D."/>
            <person name="Moran D.A.P."/>
            <person name="Tomita M."/>
            <person name="Numata K."/>
            <person name="Arakawa K."/>
        </authorList>
    </citation>
    <scope>NUCLEOTIDE SEQUENCE</scope>
</reference>
<evidence type="ECO:0000313" key="2">
    <source>
        <dbReference type="EMBL" id="GFY64288.1"/>
    </source>
</evidence>
<dbReference type="Proteomes" id="UP000886998">
    <property type="component" value="Unassembled WGS sequence"/>
</dbReference>
<sequence length="92" mass="10513">MFLVGLEVYSVELVVPDGLPTISIEATVKLLKNVKKKETKSSPNIDITRLENHIRIRKHKQHPSSSSDHPEKLERTENCNLKTLDKTKLLKL</sequence>
<dbReference type="AlphaFoldDB" id="A0A8X6Y516"/>
<protein>
    <submittedName>
        <fullName evidence="2">Uncharacterized protein</fullName>
    </submittedName>
</protein>
<keyword evidence="3" id="KW-1185">Reference proteome</keyword>
<feature type="compositionally biased region" description="Basic and acidic residues" evidence="1">
    <location>
        <begin position="68"/>
        <end position="79"/>
    </location>
</feature>
<proteinExistence type="predicted"/>
<name>A0A8X6Y516_9ARAC</name>
<comment type="caution">
    <text evidence="2">The sequence shown here is derived from an EMBL/GenBank/DDBJ whole genome shotgun (WGS) entry which is preliminary data.</text>
</comment>
<evidence type="ECO:0000313" key="3">
    <source>
        <dbReference type="Proteomes" id="UP000886998"/>
    </source>
</evidence>
<dbReference type="EMBL" id="BMAV01015173">
    <property type="protein sequence ID" value="GFY64288.1"/>
    <property type="molecule type" value="Genomic_DNA"/>
</dbReference>
<feature type="region of interest" description="Disordered" evidence="1">
    <location>
        <begin position="54"/>
        <end position="79"/>
    </location>
</feature>
<evidence type="ECO:0000256" key="1">
    <source>
        <dbReference type="SAM" id="MobiDB-lite"/>
    </source>
</evidence>